<reference evidence="3" key="1">
    <citation type="journal article" date="2013" name="Genetics">
        <title>The draft genome and transcriptome of Panagrellus redivivus are shaped by the harsh demands of a free-living lifestyle.</title>
        <authorList>
            <person name="Srinivasan J."/>
            <person name="Dillman A.R."/>
            <person name="Macchietto M.G."/>
            <person name="Heikkinen L."/>
            <person name="Lakso M."/>
            <person name="Fracchia K.M."/>
            <person name="Antoshechkin I."/>
            <person name="Mortazavi A."/>
            <person name="Wong G."/>
            <person name="Sternberg P.W."/>
        </authorList>
    </citation>
    <scope>NUCLEOTIDE SEQUENCE [LARGE SCALE GENOMIC DNA]</scope>
    <source>
        <strain evidence="3">MT8872</strain>
    </source>
</reference>
<keyword evidence="2" id="KW-0812">Transmembrane</keyword>
<organism evidence="3 4">
    <name type="scientific">Panagrellus redivivus</name>
    <name type="common">Microworm</name>
    <dbReference type="NCBI Taxonomy" id="6233"/>
    <lineage>
        <taxon>Eukaryota</taxon>
        <taxon>Metazoa</taxon>
        <taxon>Ecdysozoa</taxon>
        <taxon>Nematoda</taxon>
        <taxon>Chromadorea</taxon>
        <taxon>Rhabditida</taxon>
        <taxon>Tylenchina</taxon>
        <taxon>Panagrolaimomorpha</taxon>
        <taxon>Panagrolaimoidea</taxon>
        <taxon>Panagrolaimidae</taxon>
        <taxon>Panagrellus</taxon>
    </lineage>
</organism>
<reference evidence="4" key="2">
    <citation type="submission" date="2020-10" db="UniProtKB">
        <authorList>
            <consortium name="WormBaseParasite"/>
        </authorList>
    </citation>
    <scope>IDENTIFICATION</scope>
</reference>
<proteinExistence type="predicted"/>
<feature type="region of interest" description="Disordered" evidence="1">
    <location>
        <begin position="1"/>
        <end position="41"/>
    </location>
</feature>
<name>A0A7E4VYQ7_PANRE</name>
<evidence type="ECO:0000256" key="1">
    <source>
        <dbReference type="SAM" id="MobiDB-lite"/>
    </source>
</evidence>
<feature type="transmembrane region" description="Helical" evidence="2">
    <location>
        <begin position="87"/>
        <end position="112"/>
    </location>
</feature>
<dbReference type="WBParaSite" id="Pan_g5298.t1">
    <property type="protein sequence ID" value="Pan_g5298.t1"/>
    <property type="gene ID" value="Pan_g5298"/>
</dbReference>
<evidence type="ECO:0000256" key="2">
    <source>
        <dbReference type="SAM" id="Phobius"/>
    </source>
</evidence>
<evidence type="ECO:0000313" key="3">
    <source>
        <dbReference type="Proteomes" id="UP000492821"/>
    </source>
</evidence>
<evidence type="ECO:0000313" key="4">
    <source>
        <dbReference type="WBParaSite" id="Pan_g5298.t1"/>
    </source>
</evidence>
<sequence length="114" mass="11972">MADLYEPLVDLGAQPPPPPKSGKETGKTGKSTPKTAGGRNVADGCTAVSAVTSNDQTAYTFTPEVGPQNGIDVKDEVTPRRNKLGTYIMIVSAVLVVIFLAMTVFFAVAFAIKL</sequence>
<keyword evidence="2" id="KW-0472">Membrane</keyword>
<accession>A0A7E4VYQ7</accession>
<feature type="compositionally biased region" description="Low complexity" evidence="1">
    <location>
        <begin position="28"/>
        <end position="38"/>
    </location>
</feature>
<dbReference type="AlphaFoldDB" id="A0A7E4VYQ7"/>
<dbReference type="Proteomes" id="UP000492821">
    <property type="component" value="Unassembled WGS sequence"/>
</dbReference>
<keyword evidence="3" id="KW-1185">Reference proteome</keyword>
<protein>
    <submittedName>
        <fullName evidence="4">Triple QxxK/R motif-containing protein</fullName>
    </submittedName>
</protein>
<keyword evidence="2" id="KW-1133">Transmembrane helix</keyword>